<dbReference type="Pfam" id="PF04914">
    <property type="entry name" value="DltD"/>
    <property type="match status" value="1"/>
</dbReference>
<gene>
    <name evidence="2" type="ORF">DXC81_00115</name>
</gene>
<dbReference type="Proteomes" id="UP000260943">
    <property type="component" value="Unassembled WGS sequence"/>
</dbReference>
<keyword evidence="1" id="KW-0732">Signal</keyword>
<reference evidence="2 3" key="1">
    <citation type="submission" date="2018-08" db="EMBL/GenBank/DDBJ databases">
        <title>A genome reference for cultivated species of the human gut microbiota.</title>
        <authorList>
            <person name="Zou Y."/>
            <person name="Xue W."/>
            <person name="Luo G."/>
        </authorList>
    </citation>
    <scope>NUCLEOTIDE SEQUENCE [LARGE SCALE GENOMIC DNA]</scope>
    <source>
        <strain evidence="2 3">TF08-14</strain>
    </source>
</reference>
<evidence type="ECO:0000313" key="3">
    <source>
        <dbReference type="Proteomes" id="UP000260943"/>
    </source>
</evidence>
<sequence length="415" mass="44954">MRRTSEARTSARRLAFMLAGAALASALGAWGFGAAKDLDASAPAAAYPTRTQLLDFSYIVDEYGRRAAADARLGVATGLVLGSSELYPPAGMPEHPVELLALGRSDVDIMALGRPNCECLWQAIEAGALASSDAPARIVLIPSLIWFSVARRPAQEWPATFSQGAYDAFMANPRISAALKDRVTKRLAAYNVDARVAGPSLEGVAAGVDAAVTKGVQTARRLFAPAGSGLPVAGVVVNGADALEDGRDATSEAGEPDWSSLYTGALAEDARSCASNPWGVFDTWAQEGLSDFWRRASEWDEREGDDLSSQELDDFEMALEVCRELDIETMVLLQPVNGRLYDRTRYGFDARQRYYRMVRDACGRAGAKVADFSSHECDEFFLRDDNHPSHVGSLYYSRALYRFFAYGEVADDDLG</sequence>
<dbReference type="RefSeq" id="WP_181973219.1">
    <property type="nucleotide sequence ID" value="NZ_QSRJ01000001.1"/>
</dbReference>
<dbReference type="EMBL" id="QSRJ01000001">
    <property type="protein sequence ID" value="RGL12116.1"/>
    <property type="molecule type" value="Genomic_DNA"/>
</dbReference>
<organism evidence="2 3">
    <name type="scientific">Collinsella tanakaei</name>
    <dbReference type="NCBI Taxonomy" id="626935"/>
    <lineage>
        <taxon>Bacteria</taxon>
        <taxon>Bacillati</taxon>
        <taxon>Actinomycetota</taxon>
        <taxon>Coriobacteriia</taxon>
        <taxon>Coriobacteriales</taxon>
        <taxon>Coriobacteriaceae</taxon>
        <taxon>Collinsella</taxon>
    </lineage>
</organism>
<name>A0A3E4QY41_9ACTN</name>
<protein>
    <recommendedName>
        <fullName evidence="4">D-alanyl-lipoteichoic acid biosynthesis protein DltD</fullName>
    </recommendedName>
</protein>
<dbReference type="AlphaFoldDB" id="A0A3E4QY41"/>
<dbReference type="PANTHER" id="PTHR40039">
    <property type="entry name" value="PROTEIN DLTD"/>
    <property type="match status" value="1"/>
</dbReference>
<evidence type="ECO:0000256" key="1">
    <source>
        <dbReference type="SAM" id="SignalP"/>
    </source>
</evidence>
<comment type="caution">
    <text evidence="2">The sequence shown here is derived from an EMBL/GenBank/DDBJ whole genome shotgun (WGS) entry which is preliminary data.</text>
</comment>
<dbReference type="SUPFAM" id="SSF52266">
    <property type="entry name" value="SGNH hydrolase"/>
    <property type="match status" value="1"/>
</dbReference>
<dbReference type="InterPro" id="IPR006998">
    <property type="entry name" value="DltD"/>
</dbReference>
<accession>A0A3E4QY41</accession>
<evidence type="ECO:0008006" key="4">
    <source>
        <dbReference type="Google" id="ProtNLM"/>
    </source>
</evidence>
<feature type="signal peptide" evidence="1">
    <location>
        <begin position="1"/>
        <end position="24"/>
    </location>
</feature>
<dbReference type="PANTHER" id="PTHR40039:SF1">
    <property type="entry name" value="PROTEIN DLTD"/>
    <property type="match status" value="1"/>
</dbReference>
<feature type="chain" id="PRO_5038618373" description="D-alanyl-lipoteichoic acid biosynthesis protein DltD" evidence="1">
    <location>
        <begin position="25"/>
        <end position="415"/>
    </location>
</feature>
<proteinExistence type="predicted"/>
<evidence type="ECO:0000313" key="2">
    <source>
        <dbReference type="EMBL" id="RGL12116.1"/>
    </source>
</evidence>